<reference evidence="1" key="1">
    <citation type="submission" date="2022-08" db="EMBL/GenBank/DDBJ databases">
        <title>Genome Sequence of Fusarium decemcellulare.</title>
        <authorList>
            <person name="Buettner E."/>
        </authorList>
    </citation>
    <scope>NUCLEOTIDE SEQUENCE</scope>
    <source>
        <strain evidence="1">Babe19</strain>
    </source>
</reference>
<dbReference type="Proteomes" id="UP001148629">
    <property type="component" value="Unassembled WGS sequence"/>
</dbReference>
<accession>A0ACC1SK25</accession>
<name>A0ACC1SK25_9HYPO</name>
<sequence>MISLPSKEPILIVCAGPGGLTLAQALRKRQIPYRVFERDSDPEARGQGWALALHWSVMTTMMQATRPGAVDERQRTNSNYDRIIPDLMSNFPDDLPPIETLSHLYERGEPSEGALFKGTTCEEITRFSSPDGKGFIRAARPKLRQWLARNIDVEWGMKLLRYDVDEAGVTAHFADGRAVKGCMLIGADGSNSEGNLEALLAWLRRLLYDLGELTCLTVRNLLLGPEAAKLHVHQMDVYVGMTQLSKAQYEYQFRNFARSLYVVEAPTAHLFTGLRSISPDGETADYYWMVFRHLTEAEKHIKNRSIDDWSDEEILNAALDTVQKINPRFNEVVWLTKPEGIHRPALYMEDFLPPPEGFGGNLVTLLGDAAHKMTPFKGEGGNHAMKDAIDFVSLLDSGIDDVSVLIKAYEELMLKRARDAVERTRAAAMDWVNHSTKGAWQEKLKATSK</sequence>
<comment type="caution">
    <text evidence="1">The sequence shown here is derived from an EMBL/GenBank/DDBJ whole genome shotgun (WGS) entry which is preliminary data.</text>
</comment>
<protein>
    <submittedName>
        <fullName evidence="1">Uncharacterized protein</fullName>
    </submittedName>
</protein>
<organism evidence="1 2">
    <name type="scientific">Fusarium decemcellulare</name>
    <dbReference type="NCBI Taxonomy" id="57161"/>
    <lineage>
        <taxon>Eukaryota</taxon>
        <taxon>Fungi</taxon>
        <taxon>Dikarya</taxon>
        <taxon>Ascomycota</taxon>
        <taxon>Pezizomycotina</taxon>
        <taxon>Sordariomycetes</taxon>
        <taxon>Hypocreomycetidae</taxon>
        <taxon>Hypocreales</taxon>
        <taxon>Nectriaceae</taxon>
        <taxon>Fusarium</taxon>
        <taxon>Fusarium decemcellulare species complex</taxon>
    </lineage>
</organism>
<evidence type="ECO:0000313" key="1">
    <source>
        <dbReference type="EMBL" id="KAJ3541420.1"/>
    </source>
</evidence>
<keyword evidence="2" id="KW-1185">Reference proteome</keyword>
<evidence type="ECO:0000313" key="2">
    <source>
        <dbReference type="Proteomes" id="UP001148629"/>
    </source>
</evidence>
<proteinExistence type="predicted"/>
<dbReference type="EMBL" id="JANRMS010000353">
    <property type="protein sequence ID" value="KAJ3541420.1"/>
    <property type="molecule type" value="Genomic_DNA"/>
</dbReference>
<gene>
    <name evidence="1" type="ORF">NM208_g4621</name>
</gene>